<proteinExistence type="predicted"/>
<accession>A0ABR3EUQ9</accession>
<name>A0ABR3EUQ9_9AGAR</name>
<dbReference type="Proteomes" id="UP001465976">
    <property type="component" value="Unassembled WGS sequence"/>
</dbReference>
<evidence type="ECO:0000313" key="2">
    <source>
        <dbReference type="Proteomes" id="UP001465976"/>
    </source>
</evidence>
<sequence>MEQLVGKQIAANGFVNAAFKHKLVIRNWPKGASIPGVGGFVSTDPSPKALRAIIGDREEFLKKTMNNTLHGSNKCNKYFKIEKLDDALTKLRVYRQRELLLVTDIDNKTLCKGLDFWSSDVSRKRL</sequence>
<keyword evidence="2" id="KW-1185">Reference proteome</keyword>
<dbReference type="EMBL" id="JBAHYK010001828">
    <property type="protein sequence ID" value="KAL0566644.1"/>
    <property type="molecule type" value="Genomic_DNA"/>
</dbReference>
<evidence type="ECO:0000313" key="1">
    <source>
        <dbReference type="EMBL" id="KAL0566644.1"/>
    </source>
</evidence>
<comment type="caution">
    <text evidence="1">The sequence shown here is derived from an EMBL/GenBank/DDBJ whole genome shotgun (WGS) entry which is preliminary data.</text>
</comment>
<organism evidence="1 2">
    <name type="scientific">Marasmius crinis-equi</name>
    <dbReference type="NCBI Taxonomy" id="585013"/>
    <lineage>
        <taxon>Eukaryota</taxon>
        <taxon>Fungi</taxon>
        <taxon>Dikarya</taxon>
        <taxon>Basidiomycota</taxon>
        <taxon>Agaricomycotina</taxon>
        <taxon>Agaricomycetes</taxon>
        <taxon>Agaricomycetidae</taxon>
        <taxon>Agaricales</taxon>
        <taxon>Marasmiineae</taxon>
        <taxon>Marasmiaceae</taxon>
        <taxon>Marasmius</taxon>
    </lineage>
</organism>
<reference evidence="1 2" key="1">
    <citation type="submission" date="2024-02" db="EMBL/GenBank/DDBJ databases">
        <title>A draft genome for the cacao thread blight pathogen Marasmius crinis-equi.</title>
        <authorList>
            <person name="Cohen S.P."/>
            <person name="Baruah I.K."/>
            <person name="Amoako-Attah I."/>
            <person name="Bukari Y."/>
            <person name="Meinhardt L.W."/>
            <person name="Bailey B.A."/>
        </authorList>
    </citation>
    <scope>NUCLEOTIDE SEQUENCE [LARGE SCALE GENOMIC DNA]</scope>
    <source>
        <strain evidence="1 2">GH-76</strain>
    </source>
</reference>
<gene>
    <name evidence="1" type="ORF">V5O48_015365</name>
</gene>
<protein>
    <submittedName>
        <fullName evidence="1">Uncharacterized protein</fullName>
    </submittedName>
</protein>